<keyword evidence="2" id="KW-0012">Acyltransferase</keyword>
<evidence type="ECO:0000256" key="2">
    <source>
        <dbReference type="ARBA" id="ARBA00023315"/>
    </source>
</evidence>
<dbReference type="PANTHER" id="PTHR43877:SF1">
    <property type="entry name" value="ACETYLTRANSFERASE"/>
    <property type="match status" value="1"/>
</dbReference>
<feature type="domain" description="N-acetyltransferase" evidence="3">
    <location>
        <begin position="1"/>
        <end position="157"/>
    </location>
</feature>
<evidence type="ECO:0000313" key="5">
    <source>
        <dbReference type="Proteomes" id="UP000203464"/>
    </source>
</evidence>
<keyword evidence="1 4" id="KW-0808">Transferase</keyword>
<sequence>MTPRSALPEDIKPTAQLWYDAWHETQAPHVPDTLIEQRTLASFESRLIKMGDLLRVAGPVGAPIGMCAIRGCELHQLFVAPAGRGTGVAAALLSDAEHRMTIAGETSAFLDCLIENEPAKRFYTRNGWVEQGVEVAHLDAQNGPFELPCLIFRKSLNYSSP</sequence>
<dbReference type="OrthoDB" id="6172743at2"/>
<dbReference type="Proteomes" id="UP000203464">
    <property type="component" value="Unassembled WGS sequence"/>
</dbReference>
<reference evidence="5" key="1">
    <citation type="submission" date="2017-05" db="EMBL/GenBank/DDBJ databases">
        <authorList>
            <person name="Rodrigo-Torres L."/>
            <person name="Arahal R. D."/>
            <person name="Lucena T."/>
        </authorList>
    </citation>
    <scope>NUCLEOTIDE SEQUENCE [LARGE SCALE GENOMIC DNA]</scope>
    <source>
        <strain evidence="5">CECT 8868</strain>
    </source>
</reference>
<dbReference type="InterPro" id="IPR000182">
    <property type="entry name" value="GNAT_dom"/>
</dbReference>
<gene>
    <name evidence="4" type="ORF">OCA8868_01249</name>
</gene>
<accession>A0A238K2B7</accession>
<proteinExistence type="predicted"/>
<evidence type="ECO:0000256" key="1">
    <source>
        <dbReference type="ARBA" id="ARBA00022679"/>
    </source>
</evidence>
<organism evidence="4 5">
    <name type="scientific">Octadecabacter ascidiaceicola</name>
    <dbReference type="NCBI Taxonomy" id="1655543"/>
    <lineage>
        <taxon>Bacteria</taxon>
        <taxon>Pseudomonadati</taxon>
        <taxon>Pseudomonadota</taxon>
        <taxon>Alphaproteobacteria</taxon>
        <taxon>Rhodobacterales</taxon>
        <taxon>Roseobacteraceae</taxon>
        <taxon>Octadecabacter</taxon>
    </lineage>
</organism>
<dbReference type="InterPro" id="IPR050832">
    <property type="entry name" value="Bact_Acetyltransf"/>
</dbReference>
<evidence type="ECO:0000313" key="4">
    <source>
        <dbReference type="EMBL" id="SMX37051.1"/>
    </source>
</evidence>
<dbReference type="PANTHER" id="PTHR43877">
    <property type="entry name" value="AMINOALKYLPHOSPHONATE N-ACETYLTRANSFERASE-RELATED-RELATED"/>
    <property type="match status" value="1"/>
</dbReference>
<dbReference type="Gene3D" id="3.40.630.30">
    <property type="match status" value="1"/>
</dbReference>
<dbReference type="GO" id="GO:0016747">
    <property type="term" value="F:acyltransferase activity, transferring groups other than amino-acyl groups"/>
    <property type="evidence" value="ECO:0007669"/>
    <property type="project" value="InterPro"/>
</dbReference>
<keyword evidence="5" id="KW-1185">Reference proteome</keyword>
<dbReference type="EMBL" id="FXYD01000002">
    <property type="protein sequence ID" value="SMX37051.1"/>
    <property type="molecule type" value="Genomic_DNA"/>
</dbReference>
<dbReference type="PROSITE" id="PS51186">
    <property type="entry name" value="GNAT"/>
    <property type="match status" value="1"/>
</dbReference>
<name>A0A238K2B7_9RHOB</name>
<dbReference type="CDD" id="cd04301">
    <property type="entry name" value="NAT_SF"/>
    <property type="match status" value="1"/>
</dbReference>
<protein>
    <submittedName>
        <fullName evidence="4">Acetyltransferase (GNAT) family protein</fullName>
    </submittedName>
</protein>
<dbReference type="InterPro" id="IPR016181">
    <property type="entry name" value="Acyl_CoA_acyltransferase"/>
</dbReference>
<dbReference type="AlphaFoldDB" id="A0A238K2B7"/>
<evidence type="ECO:0000259" key="3">
    <source>
        <dbReference type="PROSITE" id="PS51186"/>
    </source>
</evidence>
<dbReference type="Pfam" id="PF00583">
    <property type="entry name" value="Acetyltransf_1"/>
    <property type="match status" value="1"/>
</dbReference>
<dbReference type="RefSeq" id="WP_093995706.1">
    <property type="nucleotide sequence ID" value="NZ_FXYD01000002.1"/>
</dbReference>
<dbReference type="SUPFAM" id="SSF55729">
    <property type="entry name" value="Acyl-CoA N-acyltransferases (Nat)"/>
    <property type="match status" value="1"/>
</dbReference>